<gene>
    <name evidence="5" type="ORF">MSPICULIGERA_LOCUS4100</name>
</gene>
<keyword evidence="3" id="KW-0732">Signal</keyword>
<dbReference type="EMBL" id="CATQJA010001041">
    <property type="protein sequence ID" value="CAJ0565459.1"/>
    <property type="molecule type" value="Genomic_DNA"/>
</dbReference>
<dbReference type="GO" id="GO:0006508">
    <property type="term" value="P:proteolysis"/>
    <property type="evidence" value="ECO:0007669"/>
    <property type="project" value="InterPro"/>
</dbReference>
<dbReference type="SUPFAM" id="SSF50494">
    <property type="entry name" value="Trypsin-like serine proteases"/>
    <property type="match status" value="1"/>
</dbReference>
<dbReference type="InterPro" id="IPR051487">
    <property type="entry name" value="Ser/Thr_Proteases_Immune/Dev"/>
</dbReference>
<proteinExistence type="inferred from homology"/>
<dbReference type="AlphaFoldDB" id="A0AA36CC52"/>
<dbReference type="PROSITE" id="PS50240">
    <property type="entry name" value="TRYPSIN_DOM"/>
    <property type="match status" value="1"/>
</dbReference>
<evidence type="ECO:0000256" key="3">
    <source>
        <dbReference type="SAM" id="SignalP"/>
    </source>
</evidence>
<dbReference type="PROSITE" id="PS00135">
    <property type="entry name" value="TRYPSIN_SER"/>
    <property type="match status" value="1"/>
</dbReference>
<dbReference type="Pfam" id="PF00089">
    <property type="entry name" value="Trypsin"/>
    <property type="match status" value="1"/>
</dbReference>
<feature type="domain" description="Peptidase S1" evidence="4">
    <location>
        <begin position="36"/>
        <end position="239"/>
    </location>
</feature>
<dbReference type="SMART" id="SM00020">
    <property type="entry name" value="Tryp_SPc"/>
    <property type="match status" value="1"/>
</dbReference>
<organism evidence="5 6">
    <name type="scientific">Mesorhabditis spiculigera</name>
    <dbReference type="NCBI Taxonomy" id="96644"/>
    <lineage>
        <taxon>Eukaryota</taxon>
        <taxon>Metazoa</taxon>
        <taxon>Ecdysozoa</taxon>
        <taxon>Nematoda</taxon>
        <taxon>Chromadorea</taxon>
        <taxon>Rhabditida</taxon>
        <taxon>Rhabditina</taxon>
        <taxon>Rhabditomorpha</taxon>
        <taxon>Rhabditoidea</taxon>
        <taxon>Rhabditidae</taxon>
        <taxon>Mesorhabditinae</taxon>
        <taxon>Mesorhabditis</taxon>
    </lineage>
</organism>
<dbReference type="InterPro" id="IPR009003">
    <property type="entry name" value="Peptidase_S1_PA"/>
</dbReference>
<dbReference type="GO" id="GO:0004252">
    <property type="term" value="F:serine-type endopeptidase activity"/>
    <property type="evidence" value="ECO:0007669"/>
    <property type="project" value="InterPro"/>
</dbReference>
<dbReference type="Gene3D" id="2.40.10.10">
    <property type="entry name" value="Trypsin-like serine proteases"/>
    <property type="match status" value="1"/>
</dbReference>
<protein>
    <recommendedName>
        <fullName evidence="4">Peptidase S1 domain-containing protein</fullName>
    </recommendedName>
</protein>
<comment type="similarity">
    <text evidence="2">Belongs to the peptidase S1 family. CLIP subfamily.</text>
</comment>
<dbReference type="InterPro" id="IPR043504">
    <property type="entry name" value="Peptidase_S1_PA_chymotrypsin"/>
</dbReference>
<evidence type="ECO:0000256" key="2">
    <source>
        <dbReference type="ARBA" id="ARBA00024195"/>
    </source>
</evidence>
<feature type="non-terminal residue" evidence="5">
    <location>
        <position position="1"/>
    </location>
</feature>
<evidence type="ECO:0000259" key="4">
    <source>
        <dbReference type="PROSITE" id="PS50240"/>
    </source>
</evidence>
<reference evidence="5" key="1">
    <citation type="submission" date="2023-06" db="EMBL/GenBank/DDBJ databases">
        <authorList>
            <person name="Delattre M."/>
        </authorList>
    </citation>
    <scope>NUCLEOTIDE SEQUENCE</scope>
    <source>
        <strain evidence="5">AF72</strain>
    </source>
</reference>
<evidence type="ECO:0000313" key="5">
    <source>
        <dbReference type="EMBL" id="CAJ0565459.1"/>
    </source>
</evidence>
<evidence type="ECO:0000256" key="1">
    <source>
        <dbReference type="ARBA" id="ARBA00023157"/>
    </source>
</evidence>
<keyword evidence="6" id="KW-1185">Reference proteome</keyword>
<sequence length="246" mass="27227">MHFAFISIFVISVNFEALDAITNGIWVQSVSELPFAAHLEVYVGTSKPSDVIVRVGDIDPASKNIQAIRASSLHVHPDYHFEEDYAINGKYEFPVNDIALIKLSRRLVFSRNIRPIAIANKNENFPEAGVDARVIGWGGKSGSEGSEKLLCTTVELWSYWHCTQQFPGKLLKSAICAFKKGNGPCEGDSGSPLFLNHNGTRIQIGVVSSGLEDECTNEKYASSYTEVSKFCAWIELTVKEKICLYT</sequence>
<dbReference type="InterPro" id="IPR001254">
    <property type="entry name" value="Trypsin_dom"/>
</dbReference>
<accession>A0AA36CC52</accession>
<feature type="signal peptide" evidence="3">
    <location>
        <begin position="1"/>
        <end position="20"/>
    </location>
</feature>
<dbReference type="InterPro" id="IPR033116">
    <property type="entry name" value="TRYPSIN_SER"/>
</dbReference>
<comment type="caution">
    <text evidence="5">The sequence shown here is derived from an EMBL/GenBank/DDBJ whole genome shotgun (WGS) entry which is preliminary data.</text>
</comment>
<dbReference type="PANTHER" id="PTHR24256">
    <property type="entry name" value="TRYPTASE-RELATED"/>
    <property type="match status" value="1"/>
</dbReference>
<feature type="chain" id="PRO_5041213621" description="Peptidase S1 domain-containing protein" evidence="3">
    <location>
        <begin position="21"/>
        <end position="246"/>
    </location>
</feature>
<name>A0AA36CC52_9BILA</name>
<keyword evidence="1" id="KW-1015">Disulfide bond</keyword>
<dbReference type="CDD" id="cd00190">
    <property type="entry name" value="Tryp_SPc"/>
    <property type="match status" value="1"/>
</dbReference>
<dbReference type="Proteomes" id="UP001177023">
    <property type="component" value="Unassembled WGS sequence"/>
</dbReference>
<evidence type="ECO:0000313" key="6">
    <source>
        <dbReference type="Proteomes" id="UP001177023"/>
    </source>
</evidence>